<dbReference type="AlphaFoldDB" id="A0A7S0SKG8"/>
<name>A0A7S0SKG8_9CHLO</name>
<dbReference type="PROSITE" id="PS00018">
    <property type="entry name" value="EF_HAND_1"/>
    <property type="match status" value="3"/>
</dbReference>
<accession>A0A7S0SKG8</accession>
<feature type="domain" description="EF-hand" evidence="4">
    <location>
        <begin position="125"/>
        <end position="160"/>
    </location>
</feature>
<dbReference type="SMART" id="SM00054">
    <property type="entry name" value="EFh"/>
    <property type="match status" value="4"/>
</dbReference>
<reference evidence="5" key="1">
    <citation type="submission" date="2021-01" db="EMBL/GenBank/DDBJ databases">
        <authorList>
            <person name="Corre E."/>
            <person name="Pelletier E."/>
            <person name="Niang G."/>
            <person name="Scheremetjew M."/>
            <person name="Finn R."/>
            <person name="Kale V."/>
            <person name="Holt S."/>
            <person name="Cochrane G."/>
            <person name="Meng A."/>
            <person name="Brown T."/>
            <person name="Cohen L."/>
        </authorList>
    </citation>
    <scope>NUCLEOTIDE SEQUENCE</scope>
    <source>
        <strain evidence="5">SL-175</strain>
    </source>
</reference>
<proteinExistence type="predicted"/>
<keyword evidence="2" id="KW-0677">Repeat</keyword>
<feature type="domain" description="EF-hand" evidence="4">
    <location>
        <begin position="303"/>
        <end position="338"/>
    </location>
</feature>
<dbReference type="InterPro" id="IPR051581">
    <property type="entry name" value="Ca-bind"/>
</dbReference>
<dbReference type="GO" id="GO:0005509">
    <property type="term" value="F:calcium ion binding"/>
    <property type="evidence" value="ECO:0007669"/>
    <property type="project" value="InterPro"/>
</dbReference>
<feature type="domain" description="EF-hand" evidence="4">
    <location>
        <begin position="89"/>
        <end position="124"/>
    </location>
</feature>
<dbReference type="Pfam" id="PF13499">
    <property type="entry name" value="EF-hand_7"/>
    <property type="match status" value="2"/>
</dbReference>
<evidence type="ECO:0000256" key="1">
    <source>
        <dbReference type="ARBA" id="ARBA00022723"/>
    </source>
</evidence>
<feature type="domain" description="EF-hand" evidence="4">
    <location>
        <begin position="267"/>
        <end position="302"/>
    </location>
</feature>
<dbReference type="InterPro" id="IPR018247">
    <property type="entry name" value="EF_Hand_1_Ca_BS"/>
</dbReference>
<dbReference type="EMBL" id="HBFC01018717">
    <property type="protein sequence ID" value="CAD8708475.1"/>
    <property type="molecule type" value="Transcribed_RNA"/>
</dbReference>
<evidence type="ECO:0000259" key="4">
    <source>
        <dbReference type="PROSITE" id="PS50222"/>
    </source>
</evidence>
<dbReference type="InterPro" id="IPR002048">
    <property type="entry name" value="EF_hand_dom"/>
</dbReference>
<dbReference type="PANTHER" id="PTHR34524">
    <property type="entry name" value="CALCYPHOSIN"/>
    <property type="match status" value="1"/>
</dbReference>
<evidence type="ECO:0000313" key="5">
    <source>
        <dbReference type="EMBL" id="CAD8708475.1"/>
    </source>
</evidence>
<evidence type="ECO:0000256" key="2">
    <source>
        <dbReference type="ARBA" id="ARBA00022737"/>
    </source>
</evidence>
<dbReference type="PROSITE" id="PS50222">
    <property type="entry name" value="EF_HAND_2"/>
    <property type="match status" value="4"/>
</dbReference>
<keyword evidence="1" id="KW-0479">Metal-binding</keyword>
<keyword evidence="3" id="KW-0106">Calcium</keyword>
<dbReference type="CDD" id="cd00051">
    <property type="entry name" value="EFh"/>
    <property type="match status" value="2"/>
</dbReference>
<protein>
    <recommendedName>
        <fullName evidence="4">EF-hand domain-containing protein</fullName>
    </recommendedName>
</protein>
<evidence type="ECO:0000256" key="3">
    <source>
        <dbReference type="ARBA" id="ARBA00022837"/>
    </source>
</evidence>
<dbReference type="InterPro" id="IPR011992">
    <property type="entry name" value="EF-hand-dom_pair"/>
</dbReference>
<organism evidence="5">
    <name type="scientific">Mantoniella antarctica</name>
    <dbReference type="NCBI Taxonomy" id="81844"/>
    <lineage>
        <taxon>Eukaryota</taxon>
        <taxon>Viridiplantae</taxon>
        <taxon>Chlorophyta</taxon>
        <taxon>Mamiellophyceae</taxon>
        <taxon>Mamiellales</taxon>
        <taxon>Mamiellaceae</taxon>
        <taxon>Mantoniella</taxon>
    </lineage>
</organism>
<gene>
    <name evidence="5" type="ORF">MANT1106_LOCUS11158</name>
</gene>
<dbReference type="PANTHER" id="PTHR34524:SF6">
    <property type="entry name" value="CALCYPHOSINE LIKE"/>
    <property type="match status" value="1"/>
</dbReference>
<dbReference type="SUPFAM" id="SSF47473">
    <property type="entry name" value="EF-hand"/>
    <property type="match status" value="1"/>
</dbReference>
<sequence length="375" mass="41299">MTTVQNQSYAAVSHAAGAAGKLFSKAIKDTEADRKAEARKAKWDMDNSGDVSEQEAYVAEMAILSRQKAILDIILLVRDKIRQLTSSAYATRELKKVFHKYDPDGSGALSWFEFDKALKDMGVNINGDELEHLMEIFDADGDGELYWGEFVGWCDDRVPLSLDKMRHIISTQAGPTQSRKGKGLDAATEPSSAYKKAWLDVHAAAVDEDVAGVAIKSRAGFSPLVGNVRLLGDGKKVEEALQRRKQMRAQVIQDLRKMITDTSGDMPLKQQLDILWARFDTNGDGIINWREFTSGMKSMGHDLSPGELSTIMKEFDTNCDGALDYVELVGHLMPTTSTSVEEDFDRLTTMRRSMLLTRGISRAGVPTPGGGGGRI</sequence>
<dbReference type="Gene3D" id="1.10.238.10">
    <property type="entry name" value="EF-hand"/>
    <property type="match status" value="2"/>
</dbReference>